<name>A0AC61Y8V4_9FLAO</name>
<organism evidence="1 2">
    <name type="scientific">Mesonia oceanica</name>
    <dbReference type="NCBI Taxonomy" id="2687242"/>
    <lineage>
        <taxon>Bacteria</taxon>
        <taxon>Pseudomonadati</taxon>
        <taxon>Bacteroidota</taxon>
        <taxon>Flavobacteriia</taxon>
        <taxon>Flavobacteriales</taxon>
        <taxon>Flavobacteriaceae</taxon>
        <taxon>Mesonia</taxon>
    </lineage>
</organism>
<evidence type="ECO:0000313" key="1">
    <source>
        <dbReference type="EMBL" id="VVV00828.1"/>
    </source>
</evidence>
<dbReference type="EMBL" id="CABVMM010000007">
    <property type="protein sequence ID" value="VVV00828.1"/>
    <property type="molecule type" value="Genomic_DNA"/>
</dbReference>
<dbReference type="Proteomes" id="UP000356253">
    <property type="component" value="Unassembled WGS sequence"/>
</dbReference>
<reference evidence="1" key="1">
    <citation type="submission" date="2019-09" db="EMBL/GenBank/DDBJ databases">
        <authorList>
            <person name="Rodrigo-Torres L."/>
            <person name="Arahal R. D."/>
            <person name="Lucena T."/>
        </authorList>
    </citation>
    <scope>NUCLEOTIDE SEQUENCE</scope>
    <source>
        <strain evidence="1">ISS653</strain>
    </source>
</reference>
<comment type="caution">
    <text evidence="1">The sequence shown here is derived from an EMBL/GenBank/DDBJ whole genome shotgun (WGS) entry which is preliminary data.</text>
</comment>
<proteinExistence type="predicted"/>
<keyword evidence="2" id="KW-1185">Reference proteome</keyword>
<accession>A0AC61Y8V4</accession>
<protein>
    <submittedName>
        <fullName evidence="1">Purine efflux pump PbuE</fullName>
    </submittedName>
</protein>
<sequence length="399" mass="43035">MENPNSNKPLKTIFPPLVMAAGLIFFQAYMIAPLIPKLATIFNVSEQRIGLIVPAYMLAYGVSVLFYGLLSDKFGRKRILQISLLAFIVLTAITALVQSASQLILLRLLTGLGASGVVPMSLALVGDMFKPSERGRPLGLLFAAMEGGMALGSTAGVMLEPYTGWRMLFLATALLAALALWIQVARMGWKQEPHKSGHTSLKNMLGGFYRLLAFRRGLRTYLFVFWNGIFHSGIYTWLGVYFVQKYDLGPIEIGLAILGYGLPGFFFGSLIGRTADRRGRYPIILIGLATAAIATASLALEIPVLVAALAVTLISFGYDLTQPLFAGIVTELGGKKQGGQAMGLNVFALFTGFGIGSLIFGELLKLGLDQALIIFAGVQVVFTIVAAQLLKTEIKLSTK</sequence>
<evidence type="ECO:0000313" key="2">
    <source>
        <dbReference type="Proteomes" id="UP000356253"/>
    </source>
</evidence>
<gene>
    <name evidence="1" type="primary">pbuE</name>
    <name evidence="1" type="ORF">FVB9532_02104</name>
</gene>